<dbReference type="OrthoDB" id="1448832at2"/>
<sequence>MMRQGYIYFLTGLLFIGLLSNACVKDVDFDQKDQFVLEPAIEVSLVYFDFLASDFDEFDPENSNSYVDSTQADLFSQDFFDQNLRAAEFTLVHTNLVERAFEAEIIFRDANGAPLYTIMVFIPPYDGSPKEVVTLIYFDESQIGILKNTFSISAEISLLPGNPPLSNTSEGSIKFQSSAIFYMEFE</sequence>
<organism evidence="1 2">
    <name type="scientific">Robertkochia marina</name>
    <dbReference type="NCBI Taxonomy" id="1227945"/>
    <lineage>
        <taxon>Bacteria</taxon>
        <taxon>Pseudomonadati</taxon>
        <taxon>Bacteroidota</taxon>
        <taxon>Flavobacteriia</taxon>
        <taxon>Flavobacteriales</taxon>
        <taxon>Flavobacteriaceae</taxon>
        <taxon>Robertkochia</taxon>
    </lineage>
</organism>
<keyword evidence="2" id="KW-1185">Reference proteome</keyword>
<protein>
    <submittedName>
        <fullName evidence="1">Uncharacterized protein</fullName>
    </submittedName>
</protein>
<evidence type="ECO:0000313" key="1">
    <source>
        <dbReference type="EMBL" id="THD69910.1"/>
    </source>
</evidence>
<dbReference type="AlphaFoldDB" id="A0A4S3M4S1"/>
<dbReference type="EMBL" id="SSMC01000001">
    <property type="protein sequence ID" value="THD69910.1"/>
    <property type="molecule type" value="Genomic_DNA"/>
</dbReference>
<accession>A0A4S3M4S1</accession>
<dbReference type="RefSeq" id="WP_136335401.1">
    <property type="nucleotide sequence ID" value="NZ_QXMP01000002.1"/>
</dbReference>
<name>A0A4S3M4S1_9FLAO</name>
<comment type="caution">
    <text evidence="1">The sequence shown here is derived from an EMBL/GenBank/DDBJ whole genome shotgun (WGS) entry which is preliminary data.</text>
</comment>
<gene>
    <name evidence="1" type="ORF">E7Z59_06180</name>
</gene>
<dbReference type="Proteomes" id="UP000305939">
    <property type="component" value="Unassembled WGS sequence"/>
</dbReference>
<reference evidence="1 2" key="1">
    <citation type="submission" date="2019-04" db="EMBL/GenBank/DDBJ databases">
        <title>Draft genome sequence of Robertkochia marina CC-AMO-30D.</title>
        <authorList>
            <person name="Hameed A."/>
            <person name="Lin S.-Y."/>
            <person name="Shahina M."/>
            <person name="Lai W.-A."/>
            <person name="Young C.-C."/>
        </authorList>
    </citation>
    <scope>NUCLEOTIDE SEQUENCE [LARGE SCALE GENOMIC DNA]</scope>
    <source>
        <strain evidence="1 2">CC-AMO-30D</strain>
    </source>
</reference>
<evidence type="ECO:0000313" key="2">
    <source>
        <dbReference type="Proteomes" id="UP000305939"/>
    </source>
</evidence>
<proteinExistence type="predicted"/>